<sequence length="485" mass="55038">MAGTAILASSESRARGAGRSEVMTTSESDYFYLPLRDAKKSLNMRINLMAKVSKIGTVLKSRGSDYVLTLKLVDQYESPPGLSVNLFADNMRKLPQVRSTGDVISLHHVQMKVNNGEFYCTYNGKLSAFALFDGKSVLDLSPYQRSTNYVAACNFKKLLIQLRTNTEDLQPEHGLGKPSATLFCNLNAEEMLSIVCKVLHVCETSDGDMVLFLWDATDSPLVTIQMDLDMEEQEQAPLHPEMSLLPRETLCTFPRLGTIIRSTVSKDFKGASHIESIGYWVKLCNVIFEVQSGLWKSAFTPSTYICILTDEDNDVQFRQRIFNGRISSKVDRLPFSVFPWPSDLTETDFAYSSYSTLMESLAYPEVIHKFRTIVRVVASYPWRAKDLRSRASGKYRVRLTIEDSTARIHAYVYGEDGEKFFNGYPAVDVLGERMKRLLGIGDSSRTVPRNPPWVWCCLKSYYLDKNDPWGSRRYRIFGTTLWKTP</sequence>
<dbReference type="InterPro" id="IPR028389">
    <property type="entry name" value="POT1"/>
</dbReference>
<dbReference type="InterPro" id="IPR011564">
    <property type="entry name" value="Telomer_end-bd_POT1/Cdc13"/>
</dbReference>
<dbReference type="GO" id="GO:0098505">
    <property type="term" value="F:G-rich strand telomeric DNA binding"/>
    <property type="evidence" value="ECO:0007669"/>
    <property type="project" value="TreeGrafter"/>
</dbReference>
<dbReference type="SMART" id="SM00976">
    <property type="entry name" value="Telo_bind"/>
    <property type="match status" value="1"/>
</dbReference>
<comment type="subcellular location">
    <subcellularLocation>
        <location evidence="1">Chromosome</location>
        <location evidence="1">Telomere</location>
    </subcellularLocation>
</comment>
<dbReference type="Pfam" id="PF25507">
    <property type="entry name" value="OB_POT1A"/>
    <property type="match status" value="1"/>
</dbReference>
<accession>A0AAP0BAC4</accession>
<keyword evidence="4" id="KW-0238">DNA-binding</keyword>
<dbReference type="CDD" id="cd04497">
    <property type="entry name" value="hPOT1_OB1_like"/>
    <property type="match status" value="1"/>
</dbReference>
<evidence type="ECO:0000256" key="2">
    <source>
        <dbReference type="ARBA" id="ARBA00022454"/>
    </source>
</evidence>
<dbReference type="GO" id="GO:0010521">
    <property type="term" value="F:telomerase inhibitor activity"/>
    <property type="evidence" value="ECO:0007669"/>
    <property type="project" value="TreeGrafter"/>
</dbReference>
<keyword evidence="2" id="KW-0158">Chromosome</keyword>
<evidence type="ECO:0000256" key="3">
    <source>
        <dbReference type="ARBA" id="ARBA00022895"/>
    </source>
</evidence>
<dbReference type="SUPFAM" id="SSF50249">
    <property type="entry name" value="Nucleic acid-binding proteins"/>
    <property type="match status" value="2"/>
</dbReference>
<dbReference type="Gene3D" id="2.40.50.140">
    <property type="entry name" value="Nucleic acid-binding proteins"/>
    <property type="match status" value="1"/>
</dbReference>
<dbReference type="InterPro" id="IPR057620">
    <property type="entry name" value="POT1A/B-like_OB"/>
</dbReference>
<evidence type="ECO:0000256" key="4">
    <source>
        <dbReference type="ARBA" id="ARBA00023125"/>
    </source>
</evidence>
<dbReference type="GO" id="GO:0016233">
    <property type="term" value="P:telomere capping"/>
    <property type="evidence" value="ECO:0007669"/>
    <property type="project" value="TreeGrafter"/>
</dbReference>
<evidence type="ECO:0000313" key="6">
    <source>
        <dbReference type="EMBL" id="KAK8934455.1"/>
    </source>
</evidence>
<gene>
    <name evidence="6" type="primary">POT1A</name>
    <name evidence="6" type="ORF">KSP39_PZI014812</name>
</gene>
<organism evidence="6 7">
    <name type="scientific">Platanthera zijinensis</name>
    <dbReference type="NCBI Taxonomy" id="2320716"/>
    <lineage>
        <taxon>Eukaryota</taxon>
        <taxon>Viridiplantae</taxon>
        <taxon>Streptophyta</taxon>
        <taxon>Embryophyta</taxon>
        <taxon>Tracheophyta</taxon>
        <taxon>Spermatophyta</taxon>
        <taxon>Magnoliopsida</taxon>
        <taxon>Liliopsida</taxon>
        <taxon>Asparagales</taxon>
        <taxon>Orchidaceae</taxon>
        <taxon>Orchidoideae</taxon>
        <taxon>Orchideae</taxon>
        <taxon>Orchidinae</taxon>
        <taxon>Platanthera</taxon>
    </lineage>
</organism>
<keyword evidence="7" id="KW-1185">Reference proteome</keyword>
<evidence type="ECO:0000313" key="7">
    <source>
        <dbReference type="Proteomes" id="UP001418222"/>
    </source>
</evidence>
<dbReference type="InterPro" id="IPR012340">
    <property type="entry name" value="NA-bd_OB-fold"/>
</dbReference>
<dbReference type="EMBL" id="JBBWWQ010000012">
    <property type="protein sequence ID" value="KAK8934455.1"/>
    <property type="molecule type" value="Genomic_DNA"/>
</dbReference>
<evidence type="ECO:0000259" key="5">
    <source>
        <dbReference type="SMART" id="SM00976"/>
    </source>
</evidence>
<dbReference type="Pfam" id="PF02765">
    <property type="entry name" value="POT1"/>
    <property type="match status" value="1"/>
</dbReference>
<reference evidence="6 7" key="1">
    <citation type="journal article" date="2022" name="Nat. Plants">
        <title>Genomes of leafy and leafless Platanthera orchids illuminate the evolution of mycoheterotrophy.</title>
        <authorList>
            <person name="Li M.H."/>
            <person name="Liu K.W."/>
            <person name="Li Z."/>
            <person name="Lu H.C."/>
            <person name="Ye Q.L."/>
            <person name="Zhang D."/>
            <person name="Wang J.Y."/>
            <person name="Li Y.F."/>
            <person name="Zhong Z.M."/>
            <person name="Liu X."/>
            <person name="Yu X."/>
            <person name="Liu D.K."/>
            <person name="Tu X.D."/>
            <person name="Liu B."/>
            <person name="Hao Y."/>
            <person name="Liao X.Y."/>
            <person name="Jiang Y.T."/>
            <person name="Sun W.H."/>
            <person name="Chen J."/>
            <person name="Chen Y.Q."/>
            <person name="Ai Y."/>
            <person name="Zhai J.W."/>
            <person name="Wu S.S."/>
            <person name="Zhou Z."/>
            <person name="Hsiao Y.Y."/>
            <person name="Wu W.L."/>
            <person name="Chen Y.Y."/>
            <person name="Lin Y.F."/>
            <person name="Hsu J.L."/>
            <person name="Li C.Y."/>
            <person name="Wang Z.W."/>
            <person name="Zhao X."/>
            <person name="Zhong W.Y."/>
            <person name="Ma X.K."/>
            <person name="Ma L."/>
            <person name="Huang J."/>
            <person name="Chen G.Z."/>
            <person name="Huang M.Z."/>
            <person name="Huang L."/>
            <person name="Peng D.H."/>
            <person name="Luo Y.B."/>
            <person name="Zou S.Q."/>
            <person name="Chen S.P."/>
            <person name="Lan S."/>
            <person name="Tsai W.C."/>
            <person name="Van de Peer Y."/>
            <person name="Liu Z.J."/>
        </authorList>
    </citation>
    <scope>NUCLEOTIDE SEQUENCE [LARGE SCALE GENOMIC DNA]</scope>
    <source>
        <strain evidence="6">Lor287</strain>
    </source>
</reference>
<proteinExistence type="predicted"/>
<dbReference type="GO" id="GO:0032210">
    <property type="term" value="P:regulation of telomere maintenance via telomerase"/>
    <property type="evidence" value="ECO:0007669"/>
    <property type="project" value="TreeGrafter"/>
</dbReference>
<dbReference type="PANTHER" id="PTHR14513">
    <property type="entry name" value="PROTECTION OF TELOMERES 1"/>
    <property type="match status" value="1"/>
</dbReference>
<keyword evidence="3" id="KW-0779">Telomere</keyword>
<dbReference type="GO" id="GO:0000783">
    <property type="term" value="C:nuclear telomere cap complex"/>
    <property type="evidence" value="ECO:0007669"/>
    <property type="project" value="TreeGrafter"/>
</dbReference>
<dbReference type="AlphaFoldDB" id="A0AAP0BAC4"/>
<feature type="domain" description="Telomeric single stranded DNA binding POT1/Cdc13" evidence="5">
    <location>
        <begin position="32"/>
        <end position="164"/>
    </location>
</feature>
<name>A0AAP0BAC4_9ASPA</name>
<dbReference type="PANTHER" id="PTHR14513:SF0">
    <property type="entry name" value="PROTECTION OF TELOMERES PROTEIN 1"/>
    <property type="match status" value="1"/>
</dbReference>
<dbReference type="Proteomes" id="UP001418222">
    <property type="component" value="Unassembled WGS sequence"/>
</dbReference>
<evidence type="ECO:0000256" key="1">
    <source>
        <dbReference type="ARBA" id="ARBA00004574"/>
    </source>
</evidence>
<protein>
    <submittedName>
        <fullName evidence="6">Protection of telomeres protein 1a</fullName>
    </submittedName>
</protein>
<comment type="caution">
    <text evidence="6">The sequence shown here is derived from an EMBL/GenBank/DDBJ whole genome shotgun (WGS) entry which is preliminary data.</text>
</comment>